<dbReference type="InterPro" id="IPR036390">
    <property type="entry name" value="WH_DNA-bd_sf"/>
</dbReference>
<accession>A0A1P8K9S5</accession>
<dbReference type="GO" id="GO:0006950">
    <property type="term" value="P:response to stress"/>
    <property type="evidence" value="ECO:0007669"/>
    <property type="project" value="TreeGrafter"/>
</dbReference>
<dbReference type="InterPro" id="IPR039422">
    <property type="entry name" value="MarR/SlyA-like"/>
</dbReference>
<dbReference type="SMART" id="SM00347">
    <property type="entry name" value="HTH_MARR"/>
    <property type="match status" value="1"/>
</dbReference>
<name>A0A1P8K9S5_9BURK</name>
<sequence>MPTSHYLSPVGIEDLFLYRVARLHATAGAPVVRICEGGHGVTRREWRLLLVLAQYGAMSSSDLAQAAQLEWGLVSKTLGRLQTKGLVSRTPKPNDRRRVLIALTEKGTLVYQQVFPKVIDINRTLLTVLSDSQLEQLDTILSLLQQRADDPAWLDDLPKSQRRLGGRN</sequence>
<evidence type="ECO:0000313" key="2">
    <source>
        <dbReference type="EMBL" id="APW42741.1"/>
    </source>
</evidence>
<dbReference type="KEGG" id="rsb:RS694_09500"/>
<dbReference type="PRINTS" id="PR00598">
    <property type="entry name" value="HTHMARR"/>
</dbReference>
<dbReference type="InterPro" id="IPR000835">
    <property type="entry name" value="HTH_MarR-typ"/>
</dbReference>
<evidence type="ECO:0000259" key="1">
    <source>
        <dbReference type="PROSITE" id="PS50995"/>
    </source>
</evidence>
<feature type="domain" description="HTH marR-type" evidence="1">
    <location>
        <begin position="13"/>
        <end position="146"/>
    </location>
</feature>
<dbReference type="SUPFAM" id="SSF46785">
    <property type="entry name" value="Winged helix' DNA-binding domain"/>
    <property type="match status" value="1"/>
</dbReference>
<dbReference type="eggNOG" id="COG1846">
    <property type="taxonomic scope" value="Bacteria"/>
</dbReference>
<dbReference type="PANTHER" id="PTHR33164:SF43">
    <property type="entry name" value="HTH-TYPE TRANSCRIPTIONAL REPRESSOR YETL"/>
    <property type="match status" value="1"/>
</dbReference>
<reference evidence="2 3" key="1">
    <citation type="submission" date="2017-01" db="EMBL/GenBank/DDBJ databases">
        <authorList>
            <person name="Mah S.A."/>
            <person name="Swanson W.J."/>
            <person name="Moy G.W."/>
            <person name="Vacquier V.D."/>
        </authorList>
    </citation>
    <scope>NUCLEOTIDE SEQUENCE [LARGE SCALE GENOMIC DNA]</scope>
    <source>
        <strain evidence="2 3">DSM 22694</strain>
    </source>
</reference>
<protein>
    <recommendedName>
        <fullName evidence="1">HTH marR-type domain-containing protein</fullName>
    </recommendedName>
</protein>
<dbReference type="Proteomes" id="UP000186110">
    <property type="component" value="Chromosome"/>
</dbReference>
<dbReference type="Gene3D" id="1.10.10.10">
    <property type="entry name" value="Winged helix-like DNA-binding domain superfamily/Winged helix DNA-binding domain"/>
    <property type="match status" value="1"/>
</dbReference>
<dbReference type="AlphaFoldDB" id="A0A1P8K9S5"/>
<dbReference type="Pfam" id="PF01047">
    <property type="entry name" value="MarR"/>
    <property type="match status" value="1"/>
</dbReference>
<dbReference type="STRING" id="1484693.RS694_09500"/>
<dbReference type="InterPro" id="IPR036388">
    <property type="entry name" value="WH-like_DNA-bd_sf"/>
</dbReference>
<dbReference type="EMBL" id="CP019239">
    <property type="protein sequence ID" value="APW42741.1"/>
    <property type="molecule type" value="Genomic_DNA"/>
</dbReference>
<dbReference type="GO" id="GO:0003700">
    <property type="term" value="F:DNA-binding transcription factor activity"/>
    <property type="evidence" value="ECO:0007669"/>
    <property type="project" value="InterPro"/>
</dbReference>
<keyword evidence="3" id="KW-1185">Reference proteome</keyword>
<gene>
    <name evidence="2" type="ORF">RS694_09500</name>
</gene>
<organism evidence="2 3">
    <name type="scientific">Rhodoferax saidenbachensis</name>
    <dbReference type="NCBI Taxonomy" id="1484693"/>
    <lineage>
        <taxon>Bacteria</taxon>
        <taxon>Pseudomonadati</taxon>
        <taxon>Pseudomonadota</taxon>
        <taxon>Betaproteobacteria</taxon>
        <taxon>Burkholderiales</taxon>
        <taxon>Comamonadaceae</taxon>
        <taxon>Rhodoferax</taxon>
    </lineage>
</organism>
<proteinExistence type="predicted"/>
<evidence type="ECO:0000313" key="3">
    <source>
        <dbReference type="Proteomes" id="UP000186110"/>
    </source>
</evidence>
<dbReference type="PANTHER" id="PTHR33164">
    <property type="entry name" value="TRANSCRIPTIONAL REGULATOR, MARR FAMILY"/>
    <property type="match status" value="1"/>
</dbReference>
<dbReference type="PROSITE" id="PS50995">
    <property type="entry name" value="HTH_MARR_2"/>
    <property type="match status" value="1"/>
</dbReference>